<dbReference type="AlphaFoldDB" id="A0A1I6X318"/>
<keyword evidence="2" id="KW-1185">Reference proteome</keyword>
<proteinExistence type="predicted"/>
<sequence length="146" mass="16511">MHVLYNKQNMDDLAAEAVGLGRQVAERAKALHLGDTAKDVAFVSRCFARLKERQPFDEADEGGFDAVMDILERCIASEFLGSEERYEETGYDDFGPRGETRDTPVYSDRGNELIELQYLFQDFLNSRDGVLDHVAAHRCLLDIMST</sequence>
<evidence type="ECO:0000313" key="1">
    <source>
        <dbReference type="EMBL" id="SFT32576.1"/>
    </source>
</evidence>
<dbReference type="Proteomes" id="UP000182466">
    <property type="component" value="Unassembled WGS sequence"/>
</dbReference>
<protein>
    <submittedName>
        <fullName evidence="1">Uncharacterized protein</fullName>
    </submittedName>
</protein>
<name>A0A1I6X318_9RHOB</name>
<accession>A0A1I6X318</accession>
<reference evidence="1 2" key="1">
    <citation type="submission" date="2016-10" db="EMBL/GenBank/DDBJ databases">
        <authorList>
            <person name="de Groot N.N."/>
        </authorList>
    </citation>
    <scope>NUCLEOTIDE SEQUENCE [LARGE SCALE GENOMIC DNA]</scope>
    <source>
        <strain evidence="1 2">CGMCC 1.10959</strain>
    </source>
</reference>
<organism evidence="1 2">
    <name type="scientific">Sedimentitalea nanhaiensis</name>
    <dbReference type="NCBI Taxonomy" id="999627"/>
    <lineage>
        <taxon>Bacteria</taxon>
        <taxon>Pseudomonadati</taxon>
        <taxon>Pseudomonadota</taxon>
        <taxon>Alphaproteobacteria</taxon>
        <taxon>Rhodobacterales</taxon>
        <taxon>Paracoccaceae</taxon>
        <taxon>Sedimentitalea</taxon>
    </lineage>
</organism>
<gene>
    <name evidence="1" type="ORF">SAMN05216236_1013</name>
</gene>
<evidence type="ECO:0000313" key="2">
    <source>
        <dbReference type="Proteomes" id="UP000182466"/>
    </source>
</evidence>
<dbReference type="EMBL" id="FPAW01000001">
    <property type="protein sequence ID" value="SFT32576.1"/>
    <property type="molecule type" value="Genomic_DNA"/>
</dbReference>